<feature type="domain" description="PAS" evidence="10">
    <location>
        <begin position="109"/>
        <end position="180"/>
    </location>
</feature>
<evidence type="ECO:0000256" key="1">
    <source>
        <dbReference type="ARBA" id="ARBA00000085"/>
    </source>
</evidence>
<dbReference type="EMBL" id="CP071382">
    <property type="protein sequence ID" value="QSV46730.1"/>
    <property type="molecule type" value="Genomic_DNA"/>
</dbReference>
<dbReference type="InterPro" id="IPR013767">
    <property type="entry name" value="PAS_fold"/>
</dbReference>
<dbReference type="SMART" id="SM00387">
    <property type="entry name" value="HATPase_c"/>
    <property type="match status" value="1"/>
</dbReference>
<dbReference type="SMART" id="SM00091">
    <property type="entry name" value="PAS"/>
    <property type="match status" value="1"/>
</dbReference>
<dbReference type="InterPro" id="IPR003661">
    <property type="entry name" value="HisK_dim/P_dom"/>
</dbReference>
<dbReference type="CDD" id="cd00130">
    <property type="entry name" value="PAS"/>
    <property type="match status" value="1"/>
</dbReference>
<dbReference type="Gene3D" id="3.30.450.20">
    <property type="entry name" value="PAS domain"/>
    <property type="match status" value="1"/>
</dbReference>
<dbReference type="InterPro" id="IPR003594">
    <property type="entry name" value="HATPase_dom"/>
</dbReference>
<dbReference type="InterPro" id="IPR005467">
    <property type="entry name" value="His_kinase_dom"/>
</dbReference>
<dbReference type="PANTHER" id="PTHR42878">
    <property type="entry name" value="TWO-COMPONENT HISTIDINE KINASE"/>
    <property type="match status" value="1"/>
</dbReference>
<accession>A0ABX7Q6L7</accession>
<proteinExistence type="predicted"/>
<organism evidence="11 12">
    <name type="scientific">Geobacter benzoatilyticus</name>
    <dbReference type="NCBI Taxonomy" id="2815309"/>
    <lineage>
        <taxon>Bacteria</taxon>
        <taxon>Pseudomonadati</taxon>
        <taxon>Thermodesulfobacteriota</taxon>
        <taxon>Desulfuromonadia</taxon>
        <taxon>Geobacterales</taxon>
        <taxon>Geobacteraceae</taxon>
        <taxon>Geobacter</taxon>
    </lineage>
</organism>
<keyword evidence="5" id="KW-0418">Kinase</keyword>
<reference evidence="11 12" key="1">
    <citation type="submission" date="2021-03" db="EMBL/GenBank/DDBJ databases">
        <title>Geobacter metallireducens gen. nov. sp. nov., a microorganism capable of coupling the complete oxidation of organic compounds to the reduction of iron and other metals.</title>
        <authorList>
            <person name="Li Y."/>
        </authorList>
    </citation>
    <scope>NUCLEOTIDE SEQUENCE [LARGE SCALE GENOMIC DNA]</scope>
    <source>
        <strain evidence="11 12">Jerry-YX</strain>
    </source>
</reference>
<sequence>MKQPYHGAPYRIAAYYALFAGLWILLSDWFLGLFVRDHDLMIRLATVKGWLFVAVTALLLYVVISRFVEEVMRREELLQARNEELSMVEEELRQQLDESERSQHELRESEENYRILFSSNPHPMWIYDLETLSILEVNDAAVAHYGYSRDEFLSMTIKDIRPREDVDKLTENVAQVTSGIDRAGVWRHRKKDGSIIHVEITSHTINFAGRRAEVVLSSDVTDRIRAEEEILRFNADLERRVEERTAELERANREMESFSYSVSHDLRAPLRHIDGFSRMLLEDYAGQLDSQGKSYLNRICAGANRMGQLIDDLLQLASVSRNELHRRPVSLSNIARAIVTELMQTAPEREVACAIAPGVRAVGDPALLQVVLQNLLGNAWKYTGKEPSPVIEFGVAEGENAPVFFVRDNGVGFDMAHVGKLFHPFQRLHGVDEFEGTGIGLATVRRVVERHGGRVWAESRTGEGATFYFTLGELHSPANDDKG</sequence>
<dbReference type="NCBIfam" id="TIGR00229">
    <property type="entry name" value="sensory_box"/>
    <property type="match status" value="1"/>
</dbReference>
<dbReference type="SUPFAM" id="SSF55785">
    <property type="entry name" value="PYP-like sensor domain (PAS domain)"/>
    <property type="match status" value="1"/>
</dbReference>
<evidence type="ECO:0000256" key="5">
    <source>
        <dbReference type="ARBA" id="ARBA00022777"/>
    </source>
</evidence>
<keyword evidence="8" id="KW-1133">Transmembrane helix</keyword>
<keyword evidence="7" id="KW-0175">Coiled coil</keyword>
<dbReference type="PROSITE" id="PS50112">
    <property type="entry name" value="PAS"/>
    <property type="match status" value="1"/>
</dbReference>
<evidence type="ECO:0000256" key="8">
    <source>
        <dbReference type="SAM" id="Phobius"/>
    </source>
</evidence>
<keyword evidence="12" id="KW-1185">Reference proteome</keyword>
<dbReference type="Pfam" id="PF02518">
    <property type="entry name" value="HATPase_c"/>
    <property type="match status" value="1"/>
</dbReference>
<evidence type="ECO:0000256" key="6">
    <source>
        <dbReference type="ARBA" id="ARBA00023136"/>
    </source>
</evidence>
<dbReference type="Pfam" id="PF00512">
    <property type="entry name" value="HisKA"/>
    <property type="match status" value="1"/>
</dbReference>
<feature type="domain" description="Histidine kinase" evidence="9">
    <location>
        <begin position="261"/>
        <end position="475"/>
    </location>
</feature>
<dbReference type="PRINTS" id="PR00344">
    <property type="entry name" value="BCTRLSENSOR"/>
</dbReference>
<dbReference type="EC" id="2.7.13.3" evidence="2"/>
<dbReference type="InterPro" id="IPR004358">
    <property type="entry name" value="Sig_transdc_His_kin-like_C"/>
</dbReference>
<keyword evidence="4" id="KW-0808">Transferase</keyword>
<evidence type="ECO:0000313" key="11">
    <source>
        <dbReference type="EMBL" id="QSV46730.1"/>
    </source>
</evidence>
<dbReference type="CDD" id="cd00082">
    <property type="entry name" value="HisKA"/>
    <property type="match status" value="1"/>
</dbReference>
<comment type="catalytic activity">
    <reaction evidence="1">
        <text>ATP + protein L-histidine = ADP + protein N-phospho-L-histidine.</text>
        <dbReference type="EC" id="2.7.13.3"/>
    </reaction>
</comment>
<evidence type="ECO:0000256" key="4">
    <source>
        <dbReference type="ARBA" id="ARBA00022679"/>
    </source>
</evidence>
<dbReference type="InterPro" id="IPR050351">
    <property type="entry name" value="BphY/WalK/GraS-like"/>
</dbReference>
<feature type="transmembrane region" description="Helical" evidence="8">
    <location>
        <begin position="40"/>
        <end position="64"/>
    </location>
</feature>
<evidence type="ECO:0000256" key="2">
    <source>
        <dbReference type="ARBA" id="ARBA00012438"/>
    </source>
</evidence>
<feature type="transmembrane region" description="Helical" evidence="8">
    <location>
        <begin position="12"/>
        <end position="34"/>
    </location>
</feature>
<dbReference type="Pfam" id="PF00989">
    <property type="entry name" value="PAS"/>
    <property type="match status" value="1"/>
</dbReference>
<dbReference type="SUPFAM" id="SSF47384">
    <property type="entry name" value="Homodimeric domain of signal transducing histidine kinase"/>
    <property type="match status" value="1"/>
</dbReference>
<dbReference type="InterPro" id="IPR036097">
    <property type="entry name" value="HisK_dim/P_sf"/>
</dbReference>
<dbReference type="RefSeq" id="WP_207164509.1">
    <property type="nucleotide sequence ID" value="NZ_CP071382.1"/>
</dbReference>
<dbReference type="PROSITE" id="PS50109">
    <property type="entry name" value="HIS_KIN"/>
    <property type="match status" value="1"/>
</dbReference>
<dbReference type="InterPro" id="IPR035965">
    <property type="entry name" value="PAS-like_dom_sf"/>
</dbReference>
<evidence type="ECO:0000259" key="9">
    <source>
        <dbReference type="PROSITE" id="PS50109"/>
    </source>
</evidence>
<evidence type="ECO:0000256" key="7">
    <source>
        <dbReference type="SAM" id="Coils"/>
    </source>
</evidence>
<name>A0ABX7Q6L7_9BACT</name>
<dbReference type="Gene3D" id="3.30.565.10">
    <property type="entry name" value="Histidine kinase-like ATPase, C-terminal domain"/>
    <property type="match status" value="1"/>
</dbReference>
<protein>
    <recommendedName>
        <fullName evidence="2">histidine kinase</fullName>
        <ecNumber evidence="2">2.7.13.3</ecNumber>
    </recommendedName>
</protein>
<dbReference type="Gene3D" id="1.10.287.130">
    <property type="match status" value="1"/>
</dbReference>
<keyword evidence="3" id="KW-0597">Phosphoprotein</keyword>
<dbReference type="Proteomes" id="UP000663651">
    <property type="component" value="Chromosome"/>
</dbReference>
<feature type="coiled-coil region" evidence="7">
    <location>
        <begin position="75"/>
        <end position="112"/>
    </location>
</feature>
<gene>
    <name evidence="11" type="ORF">JZM60_05515</name>
</gene>
<dbReference type="InterPro" id="IPR000014">
    <property type="entry name" value="PAS"/>
</dbReference>
<keyword evidence="6 8" id="KW-0472">Membrane</keyword>
<keyword evidence="8" id="KW-0812">Transmembrane</keyword>
<dbReference type="SUPFAM" id="SSF55874">
    <property type="entry name" value="ATPase domain of HSP90 chaperone/DNA topoisomerase II/histidine kinase"/>
    <property type="match status" value="1"/>
</dbReference>
<dbReference type="PANTHER" id="PTHR42878:SF15">
    <property type="entry name" value="BACTERIOPHYTOCHROME"/>
    <property type="match status" value="1"/>
</dbReference>
<evidence type="ECO:0000259" key="10">
    <source>
        <dbReference type="PROSITE" id="PS50112"/>
    </source>
</evidence>
<evidence type="ECO:0000256" key="3">
    <source>
        <dbReference type="ARBA" id="ARBA00022553"/>
    </source>
</evidence>
<dbReference type="SMART" id="SM00388">
    <property type="entry name" value="HisKA"/>
    <property type="match status" value="1"/>
</dbReference>
<evidence type="ECO:0000313" key="12">
    <source>
        <dbReference type="Proteomes" id="UP000663651"/>
    </source>
</evidence>
<dbReference type="InterPro" id="IPR036890">
    <property type="entry name" value="HATPase_C_sf"/>
</dbReference>